<keyword evidence="6 11" id="KW-0812">Transmembrane</keyword>
<evidence type="ECO:0000256" key="3">
    <source>
        <dbReference type="ARBA" id="ARBA00022475"/>
    </source>
</evidence>
<sequence length="388" mass="41550">MKLSELLRNNMRQYGMIVALMFIVLLFSILSDGILLRPLNVTNLILQNSYILVLAIGMVMVIIAGHIDLSVGSVSAFIGAVAAIFMIQMQMPTVVAVTLCLIMGALIGAWHGFFIAYLKMPSFIVTLAGMLLFRGLTMVVLGGKSLSPFPAEFRLISSGFIPDMPFLGIGSYHALTLLVGLVLSAFVIFSEMKNRRAEQKHQFGVLPKSLFIAKLVAMTAVINIFTFVLASYKGIPNILVILFVLIVVFSFVMNKTVIGRHIYATGGNQKAAELSGVKTKRVTFWVFVNMGFLSAVSGLIYAARLNAATPKAGTMFELDAIASAFIGGASMAGGVGTVIGSVVGGLVMGVMNNGMSLIGISIDWQQAIKGLVLLAAVGFDIYNRNKSS</sequence>
<keyword evidence="4" id="KW-0997">Cell inner membrane</keyword>
<comment type="function">
    <text evidence="9">Part of the binding-protein-dependent transport system for D-xylose. Probably responsible for the translocation of the substrate across the membrane.</text>
</comment>
<evidence type="ECO:0000256" key="2">
    <source>
        <dbReference type="ARBA" id="ARBA00022448"/>
    </source>
</evidence>
<evidence type="ECO:0000313" key="12">
    <source>
        <dbReference type="EMBL" id="SDY31837.1"/>
    </source>
</evidence>
<evidence type="ECO:0000256" key="8">
    <source>
        <dbReference type="ARBA" id="ARBA00023136"/>
    </source>
</evidence>
<feature type="transmembrane region" description="Helical" evidence="11">
    <location>
        <begin position="45"/>
        <end position="64"/>
    </location>
</feature>
<gene>
    <name evidence="12" type="ORF">SAMN05421736_101943</name>
</gene>
<dbReference type="CDD" id="cd06579">
    <property type="entry name" value="TM_PBP1_transp_AraH_like"/>
    <property type="match status" value="1"/>
</dbReference>
<dbReference type="GO" id="GO:0005886">
    <property type="term" value="C:plasma membrane"/>
    <property type="evidence" value="ECO:0007669"/>
    <property type="project" value="UniProtKB-SubCell"/>
</dbReference>
<name>A0A1H3IW91_9BACI</name>
<dbReference type="STRING" id="1503961.SAMN05421736_101943"/>
<keyword evidence="3" id="KW-1003">Cell membrane</keyword>
<dbReference type="OrthoDB" id="9813906at2"/>
<keyword evidence="2" id="KW-0813">Transport</keyword>
<feature type="transmembrane region" description="Helical" evidence="11">
    <location>
        <begin position="166"/>
        <end position="189"/>
    </location>
</feature>
<accession>A0A1H3IW91</accession>
<feature type="transmembrane region" description="Helical" evidence="11">
    <location>
        <begin position="71"/>
        <end position="89"/>
    </location>
</feature>
<dbReference type="EMBL" id="FNPI01000001">
    <property type="protein sequence ID" value="SDY31837.1"/>
    <property type="molecule type" value="Genomic_DNA"/>
</dbReference>
<evidence type="ECO:0000256" key="10">
    <source>
        <dbReference type="ARBA" id="ARBA00035686"/>
    </source>
</evidence>
<feature type="transmembrane region" description="Helical" evidence="11">
    <location>
        <begin position="282"/>
        <end position="301"/>
    </location>
</feature>
<dbReference type="AlphaFoldDB" id="A0A1H3IW91"/>
<feature type="transmembrane region" description="Helical" evidence="11">
    <location>
        <begin position="210"/>
        <end position="229"/>
    </location>
</feature>
<evidence type="ECO:0000256" key="9">
    <source>
        <dbReference type="ARBA" id="ARBA00035611"/>
    </source>
</evidence>
<keyword evidence="5 12" id="KW-0762">Sugar transport</keyword>
<dbReference type="PANTHER" id="PTHR32196:SF32">
    <property type="entry name" value="XYLOSE TRANSPORT SYSTEM PERMEASE PROTEIN XYLH"/>
    <property type="match status" value="1"/>
</dbReference>
<keyword evidence="7 11" id="KW-1133">Transmembrane helix</keyword>
<evidence type="ECO:0000256" key="1">
    <source>
        <dbReference type="ARBA" id="ARBA00004651"/>
    </source>
</evidence>
<reference evidence="13" key="1">
    <citation type="submission" date="2016-10" db="EMBL/GenBank/DDBJ databases">
        <authorList>
            <person name="Varghese N."/>
            <person name="Submissions S."/>
        </authorList>
    </citation>
    <scope>NUCLEOTIDE SEQUENCE [LARGE SCALE GENOMIC DNA]</scope>
    <source>
        <strain evidence="13">SP</strain>
    </source>
</reference>
<evidence type="ECO:0000313" key="13">
    <source>
        <dbReference type="Proteomes" id="UP000198935"/>
    </source>
</evidence>
<feature type="transmembrane region" description="Helical" evidence="11">
    <location>
        <begin position="95"/>
        <end position="116"/>
    </location>
</feature>
<keyword evidence="13" id="KW-1185">Reference proteome</keyword>
<feature type="transmembrane region" description="Helical" evidence="11">
    <location>
        <begin position="12"/>
        <end position="30"/>
    </location>
</feature>
<organism evidence="12 13">
    <name type="scientific">Evansella caseinilytica</name>
    <dbReference type="NCBI Taxonomy" id="1503961"/>
    <lineage>
        <taxon>Bacteria</taxon>
        <taxon>Bacillati</taxon>
        <taxon>Bacillota</taxon>
        <taxon>Bacilli</taxon>
        <taxon>Bacillales</taxon>
        <taxon>Bacillaceae</taxon>
        <taxon>Evansella</taxon>
    </lineage>
</organism>
<evidence type="ECO:0000256" key="7">
    <source>
        <dbReference type="ARBA" id="ARBA00022989"/>
    </source>
</evidence>
<evidence type="ECO:0000256" key="11">
    <source>
        <dbReference type="SAM" id="Phobius"/>
    </source>
</evidence>
<dbReference type="InterPro" id="IPR001851">
    <property type="entry name" value="ABC_transp_permease"/>
</dbReference>
<feature type="transmembrane region" description="Helical" evidence="11">
    <location>
        <begin position="235"/>
        <end position="253"/>
    </location>
</feature>
<proteinExistence type="predicted"/>
<evidence type="ECO:0000256" key="4">
    <source>
        <dbReference type="ARBA" id="ARBA00022519"/>
    </source>
</evidence>
<feature type="transmembrane region" description="Helical" evidence="11">
    <location>
        <begin position="321"/>
        <end position="347"/>
    </location>
</feature>
<comment type="subcellular location">
    <subcellularLocation>
        <location evidence="1">Cell membrane</location>
        <topology evidence="1">Multi-pass membrane protein</topology>
    </subcellularLocation>
</comment>
<dbReference type="NCBIfam" id="NF040906">
    <property type="entry name" value="GguB"/>
    <property type="match status" value="1"/>
</dbReference>
<protein>
    <recommendedName>
        <fullName evidence="10">Xylose transport system permease protein XylH</fullName>
    </recommendedName>
</protein>
<keyword evidence="8 11" id="KW-0472">Membrane</keyword>
<dbReference type="Pfam" id="PF02653">
    <property type="entry name" value="BPD_transp_2"/>
    <property type="match status" value="1"/>
</dbReference>
<evidence type="ECO:0000256" key="5">
    <source>
        <dbReference type="ARBA" id="ARBA00022597"/>
    </source>
</evidence>
<dbReference type="Proteomes" id="UP000198935">
    <property type="component" value="Unassembled WGS sequence"/>
</dbReference>
<dbReference type="PANTHER" id="PTHR32196">
    <property type="entry name" value="ABC TRANSPORTER PERMEASE PROTEIN YPHD-RELATED-RELATED"/>
    <property type="match status" value="1"/>
</dbReference>
<feature type="transmembrane region" description="Helical" evidence="11">
    <location>
        <begin position="123"/>
        <end position="146"/>
    </location>
</feature>
<dbReference type="GO" id="GO:0022857">
    <property type="term" value="F:transmembrane transporter activity"/>
    <property type="evidence" value="ECO:0007669"/>
    <property type="project" value="InterPro"/>
</dbReference>
<evidence type="ECO:0000256" key="6">
    <source>
        <dbReference type="ARBA" id="ARBA00022692"/>
    </source>
</evidence>